<dbReference type="AlphaFoldDB" id="A0A1I6L3K4"/>
<reference evidence="1 2" key="1">
    <citation type="submission" date="2016-10" db="EMBL/GenBank/DDBJ databases">
        <authorList>
            <person name="de Groot N.N."/>
        </authorList>
    </citation>
    <scope>NUCLEOTIDE SEQUENCE [LARGE SCALE GENOMIC DNA]</scope>
    <source>
        <strain evidence="1 2">CGMCC 1.10457</strain>
    </source>
</reference>
<dbReference type="EMBL" id="FOZK01000002">
    <property type="protein sequence ID" value="SFR98012.1"/>
    <property type="molecule type" value="Genomic_DNA"/>
</dbReference>
<dbReference type="Proteomes" id="UP000199062">
    <property type="component" value="Unassembled WGS sequence"/>
</dbReference>
<proteinExistence type="predicted"/>
<sequence>MIDSPPEKFPAIEFPERILFDFNSDQLDIVVRKIAFDVFSVDNDVSTQCTVIEVQKRIGDILLVFFEYFATFPLQQVRIG</sequence>
<accession>A0A1I6L3K4</accession>
<organism evidence="1 2">
    <name type="scientific">Halomicrobium zhouii</name>
    <dbReference type="NCBI Taxonomy" id="767519"/>
    <lineage>
        <taxon>Archaea</taxon>
        <taxon>Methanobacteriati</taxon>
        <taxon>Methanobacteriota</taxon>
        <taxon>Stenosarchaea group</taxon>
        <taxon>Halobacteria</taxon>
        <taxon>Halobacteriales</taxon>
        <taxon>Haloarculaceae</taxon>
        <taxon>Halomicrobium</taxon>
    </lineage>
</organism>
<protein>
    <submittedName>
        <fullName evidence="1">Uncharacterized protein</fullName>
    </submittedName>
</protein>
<gene>
    <name evidence="1" type="ORF">SAMN05216559_1957</name>
</gene>
<name>A0A1I6L3K4_9EURY</name>
<keyword evidence="2" id="KW-1185">Reference proteome</keyword>
<evidence type="ECO:0000313" key="2">
    <source>
        <dbReference type="Proteomes" id="UP000199062"/>
    </source>
</evidence>
<evidence type="ECO:0000313" key="1">
    <source>
        <dbReference type="EMBL" id="SFR98012.1"/>
    </source>
</evidence>